<proteinExistence type="predicted"/>
<accession>A0A9P0E404</accession>
<name>A0A9P0E404_NEZVI</name>
<evidence type="ECO:0000313" key="2">
    <source>
        <dbReference type="Proteomes" id="UP001152798"/>
    </source>
</evidence>
<sequence length="74" mass="8740">MVTGNHFHILVRQELEYYMPARGLVSAEQLLVDSKDSTKKYQHNTNRWKCGSETKMVDYEDLTTKYEQNPNRCV</sequence>
<gene>
    <name evidence="1" type="ORF">NEZAVI_LOCUS4157</name>
</gene>
<evidence type="ECO:0000313" key="1">
    <source>
        <dbReference type="EMBL" id="CAH1393489.1"/>
    </source>
</evidence>
<protein>
    <submittedName>
        <fullName evidence="1">Uncharacterized protein</fullName>
    </submittedName>
</protein>
<reference evidence="1" key="1">
    <citation type="submission" date="2022-01" db="EMBL/GenBank/DDBJ databases">
        <authorList>
            <person name="King R."/>
        </authorList>
    </citation>
    <scope>NUCLEOTIDE SEQUENCE</scope>
</reference>
<organism evidence="1 2">
    <name type="scientific">Nezara viridula</name>
    <name type="common">Southern green stink bug</name>
    <name type="synonym">Cimex viridulus</name>
    <dbReference type="NCBI Taxonomy" id="85310"/>
    <lineage>
        <taxon>Eukaryota</taxon>
        <taxon>Metazoa</taxon>
        <taxon>Ecdysozoa</taxon>
        <taxon>Arthropoda</taxon>
        <taxon>Hexapoda</taxon>
        <taxon>Insecta</taxon>
        <taxon>Pterygota</taxon>
        <taxon>Neoptera</taxon>
        <taxon>Paraneoptera</taxon>
        <taxon>Hemiptera</taxon>
        <taxon>Heteroptera</taxon>
        <taxon>Panheteroptera</taxon>
        <taxon>Pentatomomorpha</taxon>
        <taxon>Pentatomoidea</taxon>
        <taxon>Pentatomidae</taxon>
        <taxon>Pentatominae</taxon>
        <taxon>Nezara</taxon>
    </lineage>
</organism>
<dbReference type="Proteomes" id="UP001152798">
    <property type="component" value="Chromosome 2"/>
</dbReference>
<dbReference type="EMBL" id="OV725078">
    <property type="protein sequence ID" value="CAH1393489.1"/>
    <property type="molecule type" value="Genomic_DNA"/>
</dbReference>
<keyword evidence="2" id="KW-1185">Reference proteome</keyword>
<dbReference type="AlphaFoldDB" id="A0A9P0E404"/>